<dbReference type="VEuPathDB" id="VectorBase:SCAU016240"/>
<dbReference type="PANTHER" id="PTHR11842">
    <property type="entry name" value="MITOTIC SPINDLE ASSEMBLY CHECKPOINT PROTEIN MAD2"/>
    <property type="match status" value="1"/>
</dbReference>
<dbReference type="PROSITE" id="PS50815">
    <property type="entry name" value="HORMA"/>
    <property type="match status" value="1"/>
</dbReference>
<dbReference type="Proteomes" id="UP000095300">
    <property type="component" value="Unassembled WGS sequence"/>
</dbReference>
<accession>A0A1I8QE11</accession>
<sequence>MEDDFNDIVIEALEVFINHILYTRDVYPSQIFKKRRMYNTPVYTSIYPPLNTYIYNVFRILRELLKTRELECVQILLYKDDSKEYEKYNFKVLQMLENKVCEDEFLMEFEEQLRSSLYTLAERLKNLEKLPSDCKFKIQIYTTQAGFVRLSHNPHYQEFPWLRADLKNSEPRKSISLLPLTTLNTSKASKNCDTWKQY</sequence>
<gene>
    <name evidence="2" type="primary">106094352</name>
</gene>
<dbReference type="PANTHER" id="PTHR11842:SF10">
    <property type="entry name" value="MITOTIC SPINDLE ASSEMBLY CHECKPOINT PROTEIN MAD2B"/>
    <property type="match status" value="1"/>
</dbReference>
<dbReference type="EnsemblMetazoa" id="SCAU016240-RA">
    <property type="protein sequence ID" value="SCAU016240-PA"/>
    <property type="gene ID" value="SCAU016240"/>
</dbReference>
<dbReference type="SUPFAM" id="SSF56019">
    <property type="entry name" value="The spindle assembly checkpoint protein mad2"/>
    <property type="match status" value="1"/>
</dbReference>
<dbReference type="InterPro" id="IPR003511">
    <property type="entry name" value="HORMA_dom"/>
</dbReference>
<dbReference type="InterPro" id="IPR045091">
    <property type="entry name" value="Mad2-like"/>
</dbReference>
<dbReference type="InterPro" id="IPR036570">
    <property type="entry name" value="HORMA_dom_sf"/>
</dbReference>
<reference evidence="2" key="1">
    <citation type="submission" date="2020-05" db="UniProtKB">
        <authorList>
            <consortium name="EnsemblMetazoa"/>
        </authorList>
    </citation>
    <scope>IDENTIFICATION</scope>
    <source>
        <strain evidence="2">USDA</strain>
    </source>
</reference>
<keyword evidence="3" id="KW-1185">Reference proteome</keyword>
<dbReference type="GO" id="GO:0016035">
    <property type="term" value="C:zeta DNA polymerase complex"/>
    <property type="evidence" value="ECO:0007669"/>
    <property type="project" value="TreeGrafter"/>
</dbReference>
<evidence type="ECO:0000259" key="1">
    <source>
        <dbReference type="PROSITE" id="PS50815"/>
    </source>
</evidence>
<organism evidence="2 3">
    <name type="scientific">Stomoxys calcitrans</name>
    <name type="common">Stable fly</name>
    <name type="synonym">Conops calcitrans</name>
    <dbReference type="NCBI Taxonomy" id="35570"/>
    <lineage>
        <taxon>Eukaryota</taxon>
        <taxon>Metazoa</taxon>
        <taxon>Ecdysozoa</taxon>
        <taxon>Arthropoda</taxon>
        <taxon>Hexapoda</taxon>
        <taxon>Insecta</taxon>
        <taxon>Pterygota</taxon>
        <taxon>Neoptera</taxon>
        <taxon>Endopterygota</taxon>
        <taxon>Diptera</taxon>
        <taxon>Brachycera</taxon>
        <taxon>Muscomorpha</taxon>
        <taxon>Muscoidea</taxon>
        <taxon>Muscidae</taxon>
        <taxon>Stomoxys</taxon>
    </lineage>
</organism>
<dbReference type="STRING" id="35570.A0A1I8QE11"/>
<evidence type="ECO:0000313" key="2">
    <source>
        <dbReference type="EnsemblMetazoa" id="SCAU016240-PA"/>
    </source>
</evidence>
<dbReference type="AlphaFoldDB" id="A0A1I8QE11"/>
<dbReference type="KEGG" id="scac:106094352"/>
<name>A0A1I8QE11_STOCA</name>
<evidence type="ECO:0000313" key="3">
    <source>
        <dbReference type="Proteomes" id="UP000095300"/>
    </source>
</evidence>
<proteinExistence type="predicted"/>
<dbReference type="Gene3D" id="3.30.900.10">
    <property type="entry name" value="HORMA domain"/>
    <property type="match status" value="1"/>
</dbReference>
<dbReference type="OrthoDB" id="21254at2759"/>
<feature type="domain" description="HORMA" evidence="1">
    <location>
        <begin position="3"/>
        <end position="194"/>
    </location>
</feature>
<protein>
    <recommendedName>
        <fullName evidence="1">HORMA domain-containing protein</fullName>
    </recommendedName>
</protein>